<proteinExistence type="predicted"/>
<keyword evidence="3" id="KW-1185">Reference proteome</keyword>
<accession>A0A8J3UPN2</accession>
<dbReference type="InterPro" id="IPR018247">
    <property type="entry name" value="EF_Hand_1_Ca_BS"/>
</dbReference>
<dbReference type="EMBL" id="BOOQ01000030">
    <property type="protein sequence ID" value="GII48266.1"/>
    <property type="molecule type" value="Genomic_DNA"/>
</dbReference>
<dbReference type="PROSITE" id="PS50222">
    <property type="entry name" value="EF_HAND_2"/>
    <property type="match status" value="2"/>
</dbReference>
<dbReference type="SMART" id="SM00054">
    <property type="entry name" value="EFh"/>
    <property type="match status" value="2"/>
</dbReference>
<dbReference type="InterPro" id="IPR011992">
    <property type="entry name" value="EF-hand-dom_pair"/>
</dbReference>
<dbReference type="GO" id="GO:0005509">
    <property type="term" value="F:calcium ion binding"/>
    <property type="evidence" value="ECO:0007669"/>
    <property type="project" value="InterPro"/>
</dbReference>
<reference evidence="2" key="1">
    <citation type="submission" date="2021-01" db="EMBL/GenBank/DDBJ databases">
        <title>Whole genome shotgun sequence of Planotetraspora silvatica NBRC 100141.</title>
        <authorList>
            <person name="Komaki H."/>
            <person name="Tamura T."/>
        </authorList>
    </citation>
    <scope>NUCLEOTIDE SEQUENCE</scope>
    <source>
        <strain evidence="2">NBRC 100141</strain>
    </source>
</reference>
<organism evidence="2 3">
    <name type="scientific">Planotetraspora silvatica</name>
    <dbReference type="NCBI Taxonomy" id="234614"/>
    <lineage>
        <taxon>Bacteria</taxon>
        <taxon>Bacillati</taxon>
        <taxon>Actinomycetota</taxon>
        <taxon>Actinomycetes</taxon>
        <taxon>Streptosporangiales</taxon>
        <taxon>Streptosporangiaceae</taxon>
        <taxon>Planotetraspora</taxon>
    </lineage>
</organism>
<dbReference type="PROSITE" id="PS00018">
    <property type="entry name" value="EF_HAND_1"/>
    <property type="match status" value="2"/>
</dbReference>
<dbReference type="Proteomes" id="UP000644610">
    <property type="component" value="Unassembled WGS sequence"/>
</dbReference>
<protein>
    <recommendedName>
        <fullName evidence="1">EF-hand domain-containing protein</fullName>
    </recommendedName>
</protein>
<dbReference type="AlphaFoldDB" id="A0A8J3UPN2"/>
<feature type="domain" description="EF-hand" evidence="1">
    <location>
        <begin position="37"/>
        <end position="68"/>
    </location>
</feature>
<dbReference type="InterPro" id="IPR002048">
    <property type="entry name" value="EF_hand_dom"/>
</dbReference>
<dbReference type="CDD" id="cd00051">
    <property type="entry name" value="EFh"/>
    <property type="match status" value="1"/>
</dbReference>
<gene>
    <name evidence="2" type="ORF">Psi02_46900</name>
</gene>
<name>A0A8J3UPN2_9ACTN</name>
<dbReference type="Pfam" id="PF13499">
    <property type="entry name" value="EF-hand_7"/>
    <property type="match status" value="1"/>
</dbReference>
<sequence length="68" mass="7678">MADDEITRTFAEFDGDNDGYITAAEFKLAMNARREEVSADDLDSIFEHTDDDEDGRINLAEFAEAWNA</sequence>
<evidence type="ECO:0000259" key="1">
    <source>
        <dbReference type="PROSITE" id="PS50222"/>
    </source>
</evidence>
<evidence type="ECO:0000313" key="3">
    <source>
        <dbReference type="Proteomes" id="UP000644610"/>
    </source>
</evidence>
<feature type="domain" description="EF-hand" evidence="1">
    <location>
        <begin position="1"/>
        <end position="36"/>
    </location>
</feature>
<comment type="caution">
    <text evidence="2">The sequence shown here is derived from an EMBL/GenBank/DDBJ whole genome shotgun (WGS) entry which is preliminary data.</text>
</comment>
<dbReference type="Gene3D" id="1.10.238.10">
    <property type="entry name" value="EF-hand"/>
    <property type="match status" value="1"/>
</dbReference>
<dbReference type="SUPFAM" id="SSF47473">
    <property type="entry name" value="EF-hand"/>
    <property type="match status" value="1"/>
</dbReference>
<evidence type="ECO:0000313" key="2">
    <source>
        <dbReference type="EMBL" id="GII48266.1"/>
    </source>
</evidence>